<dbReference type="InterPro" id="IPR011050">
    <property type="entry name" value="Pectin_lyase_fold/virulence"/>
</dbReference>
<dbReference type="SUPFAM" id="SSF51126">
    <property type="entry name" value="Pectin lyase-like"/>
    <property type="match status" value="2"/>
</dbReference>
<keyword evidence="3" id="KW-1185">Reference proteome</keyword>
<feature type="signal peptide" evidence="1">
    <location>
        <begin position="1"/>
        <end position="22"/>
    </location>
</feature>
<evidence type="ECO:0000256" key="1">
    <source>
        <dbReference type="SAM" id="SignalP"/>
    </source>
</evidence>
<dbReference type="PANTHER" id="PTHR41339:SF1">
    <property type="entry name" value="SECRETED PROTEIN"/>
    <property type="match status" value="1"/>
</dbReference>
<organism evidence="2 3">
    <name type="scientific">Christiangramia antarctica</name>
    <dbReference type="NCBI Taxonomy" id="2058158"/>
    <lineage>
        <taxon>Bacteria</taxon>
        <taxon>Pseudomonadati</taxon>
        <taxon>Bacteroidota</taxon>
        <taxon>Flavobacteriia</taxon>
        <taxon>Flavobacteriales</taxon>
        <taxon>Flavobacteriaceae</taxon>
        <taxon>Christiangramia</taxon>
    </lineage>
</organism>
<comment type="caution">
    <text evidence="2">The sequence shown here is derived from an EMBL/GenBank/DDBJ whole genome shotgun (WGS) entry which is preliminary data.</text>
</comment>
<reference evidence="3" key="1">
    <citation type="journal article" date="2019" name="Int. J. Syst. Evol. Microbiol.">
        <title>The Global Catalogue of Microorganisms (GCM) 10K type strain sequencing project: providing services to taxonomists for standard genome sequencing and annotation.</title>
        <authorList>
            <consortium name="The Broad Institute Genomics Platform"/>
            <consortium name="The Broad Institute Genome Sequencing Center for Infectious Disease"/>
            <person name="Wu L."/>
            <person name="Ma J."/>
        </authorList>
    </citation>
    <scope>NUCLEOTIDE SEQUENCE [LARGE SCALE GENOMIC DNA]</scope>
    <source>
        <strain evidence="3">KCTC 52925</strain>
    </source>
</reference>
<accession>A0ABW5X8Y4</accession>
<feature type="chain" id="PRO_5047266786" evidence="1">
    <location>
        <begin position="23"/>
        <end position="658"/>
    </location>
</feature>
<protein>
    <submittedName>
        <fullName evidence="2">Uncharacterized protein</fullName>
    </submittedName>
</protein>
<evidence type="ECO:0000313" key="2">
    <source>
        <dbReference type="EMBL" id="MFD2834942.1"/>
    </source>
</evidence>
<proteinExistence type="predicted"/>
<sequence>MKTRFKSMLTLAAVAIFATSCSNDELVIEPIDPTNSGGNPTGTELNGSVTEDVTLESSQSYSLTGVYSIESGATLTIPAGTEIVADADLDQSDATNVYIVIQQGAKIKIQGTSSAPVIMRSANGNSGSWGGLIIAGNANTTAGSGATAEVGGIIYGGSDDTDNSGSINYLILSDAGAQINAESQFNGLSLYAVGSGTSIKNVALINGADDGVEFFGGSVSASNMYLENNEDDAIDWTEGWSGTVNNAYILHTIGNFSTALEGDGEDNSPKFNNLTAVSTTGGTALQFKKQSGAIITGLSLSGYDTSIELTEETRTDVSNIEVEGANADLSKSYSGAASVDVSLFNWISNRGQVAILPNIIESNLTLDAGTEYVISGVVSVNDGASLTIPAGTTITARSDAENESTSIYIVVQKGGMINIKGTENNPVIMESTSGTPGSWGGLVIAGNAETTAGANATAEVGGIIYGGNDSEDNSGAISYLIIKDAGAQINAESQYNGLSLYAVGSGTTIENVAILNGADDGVEFFGGSVSVTNFYLENNEDDAVDWTEGWNGTITNTYVKHTIPNFSTAVEADGENRNPRIVNFTAVSTTGGTALQFKKQSGATITGISLSGYDTVLDITEETRTDLSGIQIEGIGATLDATYNTEATVDVNIFNWVN</sequence>
<name>A0ABW5X8Y4_9FLAO</name>
<dbReference type="Proteomes" id="UP001597438">
    <property type="component" value="Unassembled WGS sequence"/>
</dbReference>
<dbReference type="EMBL" id="JBHUOJ010000037">
    <property type="protein sequence ID" value="MFD2834942.1"/>
    <property type="molecule type" value="Genomic_DNA"/>
</dbReference>
<dbReference type="RefSeq" id="WP_251740085.1">
    <property type="nucleotide sequence ID" value="NZ_JBHUOJ010000037.1"/>
</dbReference>
<evidence type="ECO:0000313" key="3">
    <source>
        <dbReference type="Proteomes" id="UP001597438"/>
    </source>
</evidence>
<dbReference type="PROSITE" id="PS51257">
    <property type="entry name" value="PROKAR_LIPOPROTEIN"/>
    <property type="match status" value="1"/>
</dbReference>
<keyword evidence="1" id="KW-0732">Signal</keyword>
<gene>
    <name evidence="2" type="ORF">ACFSYS_16745</name>
</gene>
<dbReference type="PANTHER" id="PTHR41339">
    <property type="entry name" value="LIPL48"/>
    <property type="match status" value="1"/>
</dbReference>